<reference evidence="2 3" key="1">
    <citation type="journal article" date="2024" name="BMC Genomics">
        <title>Genome assembly of redclaw crayfish (Cherax quadricarinatus) provides insights into its immune adaptation and hypoxia tolerance.</title>
        <authorList>
            <person name="Liu Z."/>
            <person name="Zheng J."/>
            <person name="Li H."/>
            <person name="Fang K."/>
            <person name="Wang S."/>
            <person name="He J."/>
            <person name="Zhou D."/>
            <person name="Weng S."/>
            <person name="Chi M."/>
            <person name="Gu Z."/>
            <person name="He J."/>
            <person name="Li F."/>
            <person name="Wang M."/>
        </authorList>
    </citation>
    <scope>NUCLEOTIDE SEQUENCE [LARGE SCALE GENOMIC DNA]</scope>
    <source>
        <strain evidence="2">ZL_2023a</strain>
    </source>
</reference>
<accession>A0AAW0WEY3</accession>
<keyword evidence="3" id="KW-1185">Reference proteome</keyword>
<comment type="caution">
    <text evidence="2">The sequence shown here is derived from an EMBL/GenBank/DDBJ whole genome shotgun (WGS) entry which is preliminary data.</text>
</comment>
<evidence type="ECO:0000256" key="1">
    <source>
        <dbReference type="SAM" id="MobiDB-lite"/>
    </source>
</evidence>
<proteinExistence type="predicted"/>
<dbReference type="Proteomes" id="UP001445076">
    <property type="component" value="Unassembled WGS sequence"/>
</dbReference>
<dbReference type="EMBL" id="JARKIK010000079">
    <property type="protein sequence ID" value="KAK8726258.1"/>
    <property type="molecule type" value="Genomic_DNA"/>
</dbReference>
<name>A0AAW0WEY3_CHEQU</name>
<gene>
    <name evidence="2" type="ORF">OTU49_010171</name>
</gene>
<feature type="region of interest" description="Disordered" evidence="1">
    <location>
        <begin position="1"/>
        <end position="30"/>
    </location>
</feature>
<evidence type="ECO:0000313" key="2">
    <source>
        <dbReference type="EMBL" id="KAK8726258.1"/>
    </source>
</evidence>
<protein>
    <submittedName>
        <fullName evidence="2">Uncharacterized protein</fullName>
    </submittedName>
</protein>
<organism evidence="2 3">
    <name type="scientific">Cherax quadricarinatus</name>
    <name type="common">Australian red claw crayfish</name>
    <dbReference type="NCBI Taxonomy" id="27406"/>
    <lineage>
        <taxon>Eukaryota</taxon>
        <taxon>Metazoa</taxon>
        <taxon>Ecdysozoa</taxon>
        <taxon>Arthropoda</taxon>
        <taxon>Crustacea</taxon>
        <taxon>Multicrustacea</taxon>
        <taxon>Malacostraca</taxon>
        <taxon>Eumalacostraca</taxon>
        <taxon>Eucarida</taxon>
        <taxon>Decapoda</taxon>
        <taxon>Pleocyemata</taxon>
        <taxon>Astacidea</taxon>
        <taxon>Parastacoidea</taxon>
        <taxon>Parastacidae</taxon>
        <taxon>Cherax</taxon>
    </lineage>
</organism>
<evidence type="ECO:0000313" key="3">
    <source>
        <dbReference type="Proteomes" id="UP001445076"/>
    </source>
</evidence>
<sequence>MVARMSIAATTTTSANNPGTTTTTTAVSSSSTQTLWQAGATLYELGVAEAEMARAEKRAEVVTDHFFKLQLQQALCHLQEAVLILSQEPPRSRDLRWYTHALDAATRVAQDLGVDLATDPALRVVLSNDDHLLHESAQNA</sequence>
<dbReference type="AlphaFoldDB" id="A0AAW0WEY3"/>